<dbReference type="Gene3D" id="2.10.70.10">
    <property type="entry name" value="Complement Module, domain 1"/>
    <property type="match status" value="2"/>
</dbReference>
<dbReference type="CDD" id="cd00041">
    <property type="entry name" value="CUB"/>
    <property type="match status" value="1"/>
</dbReference>
<dbReference type="PANTHER" id="PTHR45656">
    <property type="entry name" value="PROTEIN CBR-CLEC-78"/>
    <property type="match status" value="1"/>
</dbReference>
<evidence type="ECO:0000259" key="9">
    <source>
        <dbReference type="PROSITE" id="PS50923"/>
    </source>
</evidence>
<dbReference type="SUPFAM" id="SSF49854">
    <property type="entry name" value="Spermadhesin, CUB domain"/>
    <property type="match status" value="2"/>
</dbReference>
<dbReference type="SMART" id="SM00032">
    <property type="entry name" value="CCP"/>
    <property type="match status" value="2"/>
</dbReference>
<evidence type="ECO:0000313" key="10">
    <source>
        <dbReference type="EMBL" id="TWW68188.1"/>
    </source>
</evidence>
<dbReference type="SUPFAM" id="SSF57535">
    <property type="entry name" value="Complement control module/SCR domain"/>
    <property type="match status" value="2"/>
</dbReference>
<evidence type="ECO:0000256" key="3">
    <source>
        <dbReference type="ARBA" id="ARBA00022737"/>
    </source>
</evidence>
<feature type="domain" description="Sushi" evidence="9">
    <location>
        <begin position="408"/>
        <end position="468"/>
    </location>
</feature>
<dbReference type="SMART" id="SM00042">
    <property type="entry name" value="CUB"/>
    <property type="match status" value="1"/>
</dbReference>
<accession>A0A5C6NNB4</accession>
<keyword evidence="4 5" id="KW-1015">Disulfide bond</keyword>
<evidence type="ECO:0000313" key="11">
    <source>
        <dbReference type="Proteomes" id="UP000324091"/>
    </source>
</evidence>
<dbReference type="PANTHER" id="PTHR45656:SF4">
    <property type="entry name" value="PROTEIN CBR-CLEC-78"/>
    <property type="match status" value="1"/>
</dbReference>
<feature type="region of interest" description="Disordered" evidence="7">
    <location>
        <begin position="93"/>
        <end position="141"/>
    </location>
</feature>
<dbReference type="Pfam" id="PF00431">
    <property type="entry name" value="CUB"/>
    <property type="match status" value="1"/>
</dbReference>
<dbReference type="Proteomes" id="UP000324091">
    <property type="component" value="Chromosome 2"/>
</dbReference>
<feature type="disulfide bond" evidence="5">
    <location>
        <begin position="136"/>
        <end position="163"/>
    </location>
</feature>
<protein>
    <submittedName>
        <fullName evidence="10">CUB and sushi domain-containing protein 1</fullName>
    </submittedName>
</protein>
<dbReference type="PROSITE" id="PS50923">
    <property type="entry name" value="SUSHI"/>
    <property type="match status" value="2"/>
</dbReference>
<organism evidence="10 11">
    <name type="scientific">Takifugu flavidus</name>
    <name type="common">sansaifugu</name>
    <dbReference type="NCBI Taxonomy" id="433684"/>
    <lineage>
        <taxon>Eukaryota</taxon>
        <taxon>Metazoa</taxon>
        <taxon>Chordata</taxon>
        <taxon>Craniata</taxon>
        <taxon>Vertebrata</taxon>
        <taxon>Euteleostomi</taxon>
        <taxon>Actinopterygii</taxon>
        <taxon>Neopterygii</taxon>
        <taxon>Teleostei</taxon>
        <taxon>Neoteleostei</taxon>
        <taxon>Acanthomorphata</taxon>
        <taxon>Eupercaria</taxon>
        <taxon>Tetraodontiformes</taxon>
        <taxon>Tetradontoidea</taxon>
        <taxon>Tetraodontidae</taxon>
        <taxon>Takifugu</taxon>
    </lineage>
</organism>
<dbReference type="PROSITE" id="PS01180">
    <property type="entry name" value="CUB"/>
    <property type="match status" value="1"/>
</dbReference>
<dbReference type="FunFam" id="2.60.120.290:FF:000001">
    <property type="entry name" value="CUB and sushi domain-containing protein 3 isoform X1"/>
    <property type="match status" value="1"/>
</dbReference>
<keyword evidence="11" id="KW-1185">Reference proteome</keyword>
<dbReference type="InterPro" id="IPR035976">
    <property type="entry name" value="Sushi/SCR/CCP_sf"/>
</dbReference>
<feature type="region of interest" description="Disordered" evidence="7">
    <location>
        <begin position="246"/>
        <end position="430"/>
    </location>
</feature>
<name>A0A5C6NNB4_9TELE</name>
<gene>
    <name evidence="10" type="ORF">D4764_02G0012290</name>
</gene>
<dbReference type="CDD" id="cd00033">
    <property type="entry name" value="CCP"/>
    <property type="match status" value="2"/>
</dbReference>
<evidence type="ECO:0000256" key="7">
    <source>
        <dbReference type="SAM" id="MobiDB-lite"/>
    </source>
</evidence>
<keyword evidence="3" id="KW-0677">Repeat</keyword>
<sequence>MLGQVINSTSNRLWLEFNSNASGTNQGFRLTYTSFDLVRCEEPGIPSYGYKVQDDGHFANTHVLYTCNPGYSLHGSSTLTCLSGDRRVWNKPLPSCIGPNRTQQDPAGPNRTQQDPTGPSRTHRTQQDPPAEQPECGGHIPAAVSGRILSPGYPAPYDNNLHCTWIIEADTGKTISLHFIVFDTEVSHDILKVWDGASGPSDGGILLKEWSGQALPEDIHSTFNILTLQFDSDYFISKQGFSIQFSRQEGAGGGRRGQEGAGGDRRGQEGTGGDRRGQEGAGGSRRGQEGAGGGRRGQEGAGGGGRGQEGTGGGRRGQEGAGGGRRGQEGAGGSRRGQEGAGGGRRGQEGAGGGGRGQEGTGGGRRGQEGAGGGRRGQEGPGGGRRGQALRKEDMIFQAEWSPPTTATTCNDPGIPVNGSRYGDSKEPGDSVTFQCDPGYQLQGEDTITCVRMENRFYWQPDPPTCIGVQQESQKSSSDSCGQEME</sequence>
<dbReference type="InterPro" id="IPR035914">
    <property type="entry name" value="Sperma_CUB_dom_sf"/>
</dbReference>
<evidence type="ECO:0000256" key="2">
    <source>
        <dbReference type="ARBA" id="ARBA00022729"/>
    </source>
</evidence>
<proteinExistence type="predicted"/>
<dbReference type="InterPro" id="IPR051277">
    <property type="entry name" value="SEZ6_CSMD_C4BPB_Regulators"/>
</dbReference>
<keyword evidence="2" id="KW-0732">Signal</keyword>
<evidence type="ECO:0000256" key="4">
    <source>
        <dbReference type="ARBA" id="ARBA00023157"/>
    </source>
</evidence>
<feature type="domain" description="CUB" evidence="8">
    <location>
        <begin position="136"/>
        <end position="248"/>
    </location>
</feature>
<feature type="domain" description="Sushi" evidence="9">
    <location>
        <begin position="38"/>
        <end position="98"/>
    </location>
</feature>
<feature type="compositionally biased region" description="Basic and acidic residues" evidence="7">
    <location>
        <begin position="256"/>
        <end position="278"/>
    </location>
</feature>
<dbReference type="AlphaFoldDB" id="A0A5C6NNB4"/>
<evidence type="ECO:0000256" key="6">
    <source>
        <dbReference type="PROSITE-ProRule" id="PRU00302"/>
    </source>
</evidence>
<feature type="compositionally biased region" description="Gly residues" evidence="7">
    <location>
        <begin position="279"/>
        <end position="386"/>
    </location>
</feature>
<dbReference type="Pfam" id="PF00084">
    <property type="entry name" value="Sushi"/>
    <property type="match status" value="2"/>
</dbReference>
<feature type="compositionally biased region" description="Polar residues" evidence="7">
    <location>
        <begin position="100"/>
        <end position="120"/>
    </location>
</feature>
<keyword evidence="1 6" id="KW-0768">Sushi</keyword>
<evidence type="ECO:0000259" key="8">
    <source>
        <dbReference type="PROSITE" id="PS01180"/>
    </source>
</evidence>
<evidence type="ECO:0000256" key="5">
    <source>
        <dbReference type="PROSITE-ProRule" id="PRU00059"/>
    </source>
</evidence>
<comment type="caution">
    <text evidence="6">Lacks conserved residue(s) required for the propagation of feature annotation.</text>
</comment>
<dbReference type="EMBL" id="RHFK02000012">
    <property type="protein sequence ID" value="TWW68188.1"/>
    <property type="molecule type" value="Genomic_DNA"/>
</dbReference>
<dbReference type="InterPro" id="IPR000436">
    <property type="entry name" value="Sushi_SCR_CCP_dom"/>
</dbReference>
<evidence type="ECO:0000256" key="1">
    <source>
        <dbReference type="ARBA" id="ARBA00022659"/>
    </source>
</evidence>
<reference evidence="10 11" key="1">
    <citation type="submission" date="2019-04" db="EMBL/GenBank/DDBJ databases">
        <title>Chromosome genome assembly for Takifugu flavidus.</title>
        <authorList>
            <person name="Xiao S."/>
        </authorList>
    </citation>
    <scope>NUCLEOTIDE SEQUENCE [LARGE SCALE GENOMIC DNA]</scope>
    <source>
        <strain evidence="10">HTHZ2018</strain>
        <tissue evidence="10">Muscle</tissue>
    </source>
</reference>
<comment type="caution">
    <text evidence="10">The sequence shown here is derived from an EMBL/GenBank/DDBJ whole genome shotgun (WGS) entry which is preliminary data.</text>
</comment>
<dbReference type="InterPro" id="IPR000859">
    <property type="entry name" value="CUB_dom"/>
</dbReference>
<dbReference type="Gene3D" id="2.60.120.290">
    <property type="entry name" value="Spermadhesin, CUB domain"/>
    <property type="match status" value="2"/>
</dbReference>
<dbReference type="FunFam" id="2.10.70.10:FF:000002">
    <property type="entry name" value="CUB and Sushi multiple domains 3"/>
    <property type="match status" value="2"/>
</dbReference>